<feature type="domain" description="E3 ubiquitin-protein ligase listerin N-terminal" evidence="2">
    <location>
        <begin position="81"/>
        <end position="367"/>
    </location>
</feature>
<evidence type="ECO:0008006" key="7">
    <source>
        <dbReference type="Google" id="ProtNLM"/>
    </source>
</evidence>
<evidence type="ECO:0000313" key="5">
    <source>
        <dbReference type="EMBL" id="POW11902.1"/>
    </source>
</evidence>
<dbReference type="InterPro" id="IPR013083">
    <property type="entry name" value="Znf_RING/FYVE/PHD"/>
</dbReference>
<reference evidence="5" key="1">
    <citation type="submission" date="2017-12" db="EMBL/GenBank/DDBJ databases">
        <title>Gene loss provides genomic basis for host adaptation in cereal stripe rust fungi.</title>
        <authorList>
            <person name="Xia C."/>
        </authorList>
    </citation>
    <scope>NUCLEOTIDE SEQUENCE [LARGE SCALE GENOMIC DNA]</scope>
    <source>
        <strain evidence="5">93-210</strain>
    </source>
</reference>
<dbReference type="GO" id="GO:1990116">
    <property type="term" value="P:ribosome-associated ubiquitin-dependent protein catabolic process"/>
    <property type="evidence" value="ECO:0007669"/>
    <property type="project" value="InterPro"/>
</dbReference>
<sequence length="2907" mass="325173">MAPKSSSASAATRKKHAKKSHQQPSNGPDVDSGPAINGPKQKKDKKAPKIKRFIPPPTYTGESDPVDLFRIGLDGSPVQPERAVILRKVGKKDPVTIERGLDEWINWINTSSPDSNELSEPLELLATVPVLIHHFHRLVVHPSRRVRVLALTLLDTFVSYQHDQDHPCRSVLLNPVELEKPEYIGSWIISLWDPDKTARAIATKIWNEVVDLTSKNLLSSADGSDHQEVGTSQSTPRKVAILPESSESTSCRLRASAFEALAHLLQIHPIPQKTFDLITDSSIGQRHTWELITPGKNQEPMVRRAIWTLIQTLTTRQDCRPLLDALLPVFSFSALDAAFTERDFGVQGTMIIGLVGLLRIYPSLWWGTSQSISSQSINPSEDNDPTLRVERETSSDQPSIITRFYTFLELGCPSNPTLLYPALILVVASFPVTVEHTEQFFTRFWAAFDSRALRAKLGDQANPVIQSQLSKAWAQLIDSTDPVDPGFNALSSAIVKVMHKSKFGSEYAWSFIETAVQAGEDEQKTLRYLKFLSKARMSHPSESLGMKAEEASVTLCQRVLNHFNSLAEATLQAPWIPVVTIILQEESAGRILLQGSSTDSLTGFCRDRLPEAVWGGSRPHYSLFLDILQTAIDDVASPAWIAVMNLDKFVPELTTIKHQILSGILKCIVQSDASLKLPKLELDRFVTRCLEGYLEGNTTYQDIIEAALTRPQLFIQEETIKQILCIVANELHVQTRVLLHNPHSSTPTKLHIVLPMCNLHLQHLGGISPALRSTLSSTLKQVAVDMFSVESFLPLMGDDSEGQLVKIAHEGYSLALELHPATELPDAHHAIFTLLGDCLTDVQCPIHPFDLIEIVRVFLEQPCELNTTDFLRTLPIGNMSENSLTSLFLPRKFSPLISMSNCLIQSTSYGEHDLDVSLVNKYDRIVLAILDLFIQDRQLAQNHLWLWGHCIYIGELARYSNSTSSCPAGTGQLLSEDELKSIVSAVDTNTTYLVSSLSAQVTPSWHENIILKLDRPENHLPSETDPLKILILNLAIESRREATKELATVALHKVLSTLFKYSDTSTKDFEKWLKFSQQIQSSQIDICLSLIRSFKSYLFADESFQKYQNRLAGKLTDVSSSKANTEGLNLIKVLCATAPPSDSIHIFLPQQRVVFLLQAISGWLKSDDDIGHELNIKLLELFSDLAPIVQTVMGAHWDQMVDLIEVNLEEATWEDEESLLLVWQSCLLIKTLSSIMRHNHALKSQLAHRFKAVSSWYWVCFAQLLVFRSTLTAPIATLLHAIEEVLSADEAQSLYLEVPVSSLVKSIYSPSIRSSVLGLTIAQTAAQHFVDNLAVEIELNPDSGVSPSLPEELLSAIQVSKDDHPRATLMSWVLIFSYFQNASSRLRISYSSQLREANLVSENLIPLLHEVLNVAERGKPIDISIWDVPSFDFSLMESTSLKPIPLAAYVYFLALRTVPSQIRSWWEDCRNKQLSMSVVSFISRQFSPILISQELGKFKEPATIQLLSDENMSIKVSPVIKEVKVTYTVDEESMEIVVRIPSDYPLQPVEVLDIRKVGIPDTTWRAWLLVVQQSIANHNGSIAEAIGLFKKNISLHFEGVEACAICYAIISVVDRSLPSKACRTCRNRFHPSCLYKRTVKKQLLQARKTKPTTTTNSTRRWHLPQTITSVELRDWQGNPTTPKTENTQQNINNHLIRISSIMEQQQQNLASQSELISNEQQQQQQQQPNSVRKTTHHQSNTKPSKSTTTSCKRTASLRWTESHDLAIPYSLIPLPGSPDLILPLMSDQRLRLTDHTIFPITRRSANSKPTIRASANHSSQAKLAASLLDLSNSFTTKTKDHLPQPPSITVVVRNFTISLLIPASLGHSFSLDHSSSPFPASTMAEYAIVLDCLSLWATVGPEWPFSVILPTPPCLKNTFRLILPTESSNALFEEDTQKTSTRPAVVHLNTFPPLRRERMRFSSSSRNVFSPARLSLISQNDDLRPLSDESEPEGISLSDEEDTQNQLPQKHWSQDVLSPRFEGVFQSTKELCILLGAHPPATSFDTPLKAKHASSQLSVSVHHTPSTTHTIDPHPTSMDISFHVDLQHVTTHSISDKTAFILAIPQHVAKNITLAQWSPLNGEGVLETLLPLPEQSSQKDTIAPASPATSSPFHGASSLLKGIRHSLPPRSKIDAAVPELDLLNTAAPFLDSNSDDMQAEIVRDDSDLDLNFDHSSSDELPFRSSKPNGTLSRNSESRNSESTTHYQFVAWLDTEWLIRRAATNPNSVNSRLVLNLRGQLEISAIAGEPGSKRFPIPFLILPSVDEHTCECQISTDFPSRQDLQFTLPSWASFISELADVQSHQLRLSVPNNHSNFTNIIIAHLDQPRSPQIPAAEPITSDSVADQVPSSPDPRPTEPSLSINQLIINSASRLKYHSCRSNISPMSYVKKRPRLYGSLRSKSNKTRSGIENETRPSLFDEHTQTKPAIRSVEVDLIINRSSDKQPVISQYAEVCITFCRSSEIVDPHITIQFPVGSASVDTLDIVGVWIDDWEHGRDQGFKVLEEEREEDASVKSSRFVTIEIDLRRVEISRKNETSSSLPILRMIVSRKDENPVVDSEVDDDSFICLLPCVETSIAVYKAHLQASTGSQLQVKQSNMIVAQRSPEKIKLISYALRAGTPTLWTSMSFVEKSLPLLITEPEPTSDIPNTHEPKSETTECVGESEKSGSHVESLTRSTSWVEECVIRWGLNWKTALLCWLIYLVTTMCIRVDRIDGRLERMDIQRSTGGGLLYPIEEQALPSSDKPSEAEFIDTRLKAALLKSFLNTHDCTRRDPISATEPPNRSDPILDQDPLTKSHEEYQEARLESDTHSTELIKDFLGFFNRLFFLSISQPIAKLAGSFGSFRNKLSFRRRPRHHPQHQTRRSEF</sequence>
<dbReference type="GO" id="GO:0043023">
    <property type="term" value="F:ribosomal large subunit binding"/>
    <property type="evidence" value="ECO:0007669"/>
    <property type="project" value="TreeGrafter"/>
</dbReference>
<feature type="region of interest" description="Disordered" evidence="1">
    <location>
        <begin position="1"/>
        <end position="61"/>
    </location>
</feature>
<feature type="region of interest" description="Disordered" evidence="1">
    <location>
        <begin position="221"/>
        <end position="243"/>
    </location>
</feature>
<dbReference type="Proteomes" id="UP000239156">
    <property type="component" value="Unassembled WGS sequence"/>
</dbReference>
<dbReference type="GO" id="GO:0005829">
    <property type="term" value="C:cytosol"/>
    <property type="evidence" value="ECO:0007669"/>
    <property type="project" value="TreeGrafter"/>
</dbReference>
<evidence type="ECO:0000259" key="4">
    <source>
        <dbReference type="Pfam" id="PF23009"/>
    </source>
</evidence>
<feature type="domain" description="E3 ubiquitin-protein ligase listerin ubiquitin conjugating" evidence="4">
    <location>
        <begin position="1512"/>
        <end position="1594"/>
    </location>
</feature>
<feature type="compositionally biased region" description="Acidic residues" evidence="1">
    <location>
        <begin position="1988"/>
        <end position="2003"/>
    </location>
</feature>
<feature type="compositionally biased region" description="Basic residues" evidence="1">
    <location>
        <begin position="40"/>
        <end position="52"/>
    </location>
</feature>
<protein>
    <recommendedName>
        <fullName evidence="7">RING-type E3 ubiquitin transferase listerin</fullName>
    </recommendedName>
</protein>
<dbReference type="InterPro" id="IPR039795">
    <property type="entry name" value="LTN1/Rkr1"/>
</dbReference>
<feature type="region of interest" description="Disordered" evidence="1">
    <location>
        <begin position="1709"/>
        <end position="1753"/>
    </location>
</feature>
<evidence type="ECO:0000256" key="1">
    <source>
        <dbReference type="SAM" id="MobiDB-lite"/>
    </source>
</evidence>
<feature type="region of interest" description="Disordered" evidence="1">
    <location>
        <begin position="2811"/>
        <end position="2833"/>
    </location>
</feature>
<feature type="compositionally biased region" description="Low complexity" evidence="1">
    <location>
        <begin position="1740"/>
        <end position="1753"/>
    </location>
</feature>
<keyword evidence="6" id="KW-1185">Reference proteome</keyword>
<feature type="region of interest" description="Disordered" evidence="1">
    <location>
        <begin position="2680"/>
        <end position="2706"/>
    </location>
</feature>
<dbReference type="Pfam" id="PF22958">
    <property type="entry name" value="Ltn1_1st"/>
    <property type="match status" value="1"/>
</dbReference>
<dbReference type="InterPro" id="IPR016024">
    <property type="entry name" value="ARM-type_fold"/>
</dbReference>
<dbReference type="VEuPathDB" id="FungiDB:PSHT_02959"/>
<feature type="region of interest" description="Disordered" evidence="1">
    <location>
        <begin position="372"/>
        <end position="394"/>
    </location>
</feature>
<dbReference type="Gene3D" id="3.30.40.10">
    <property type="entry name" value="Zinc/RING finger domain, C3HC4 (zinc finger)"/>
    <property type="match status" value="1"/>
</dbReference>
<feature type="region of interest" description="Disordered" evidence="1">
    <location>
        <begin position="2370"/>
        <end position="2400"/>
    </location>
</feature>
<dbReference type="GO" id="GO:0061630">
    <property type="term" value="F:ubiquitin protein ligase activity"/>
    <property type="evidence" value="ECO:0007669"/>
    <property type="project" value="InterPro"/>
</dbReference>
<dbReference type="GO" id="GO:0072344">
    <property type="term" value="P:rescue of stalled ribosome"/>
    <property type="evidence" value="ECO:0007669"/>
    <property type="project" value="TreeGrafter"/>
</dbReference>
<dbReference type="InterPro" id="IPR054477">
    <property type="entry name" value="LTN1_E3_ligase_6th"/>
</dbReference>
<evidence type="ECO:0000259" key="3">
    <source>
        <dbReference type="Pfam" id="PF22999"/>
    </source>
</evidence>
<feature type="compositionally biased region" description="Polar residues" evidence="1">
    <location>
        <begin position="1709"/>
        <end position="1719"/>
    </location>
</feature>
<dbReference type="GO" id="GO:1990112">
    <property type="term" value="C:RQC complex"/>
    <property type="evidence" value="ECO:0007669"/>
    <property type="project" value="InterPro"/>
</dbReference>
<organism evidence="5 6">
    <name type="scientific">Puccinia striiformis</name>
    <dbReference type="NCBI Taxonomy" id="27350"/>
    <lineage>
        <taxon>Eukaryota</taxon>
        <taxon>Fungi</taxon>
        <taxon>Dikarya</taxon>
        <taxon>Basidiomycota</taxon>
        <taxon>Pucciniomycotina</taxon>
        <taxon>Pucciniomycetes</taxon>
        <taxon>Pucciniales</taxon>
        <taxon>Pucciniaceae</taxon>
        <taxon>Puccinia</taxon>
    </lineage>
</organism>
<name>A0A2S4VQS8_9BASI</name>
<dbReference type="PANTHER" id="PTHR12389">
    <property type="entry name" value="ZINC FINGER PROTEIN 294"/>
    <property type="match status" value="1"/>
</dbReference>
<evidence type="ECO:0000259" key="2">
    <source>
        <dbReference type="Pfam" id="PF22958"/>
    </source>
</evidence>
<feature type="compositionally biased region" description="Basic residues" evidence="1">
    <location>
        <begin position="12"/>
        <end position="21"/>
    </location>
</feature>
<dbReference type="VEuPathDB" id="FungiDB:PSHT_02958"/>
<feature type="compositionally biased region" description="Low complexity" evidence="1">
    <location>
        <begin position="1"/>
        <end position="11"/>
    </location>
</feature>
<dbReference type="VEuPathDB" id="FungiDB:PSTT_04972"/>
<feature type="compositionally biased region" description="Basic and acidic residues" evidence="1">
    <location>
        <begin position="385"/>
        <end position="394"/>
    </location>
</feature>
<feature type="region of interest" description="Disordered" evidence="1">
    <location>
        <begin position="2213"/>
        <end position="2239"/>
    </location>
</feature>
<feature type="compositionally biased region" description="Basic and acidic residues" evidence="1">
    <location>
        <begin position="2688"/>
        <end position="2706"/>
    </location>
</feature>
<gene>
    <name evidence="5" type="ORF">PSTT_04972</name>
</gene>
<dbReference type="SUPFAM" id="SSF48371">
    <property type="entry name" value="ARM repeat"/>
    <property type="match status" value="1"/>
</dbReference>
<feature type="compositionally biased region" description="Polar residues" evidence="1">
    <location>
        <begin position="2379"/>
        <end position="2389"/>
    </location>
</feature>
<comment type="caution">
    <text evidence="5">The sequence shown here is derived from an EMBL/GenBank/DDBJ whole genome shotgun (WGS) entry which is preliminary data.</text>
</comment>
<dbReference type="PANTHER" id="PTHR12389:SF0">
    <property type="entry name" value="E3 UBIQUITIN-PROTEIN LIGASE LISTERIN"/>
    <property type="match status" value="1"/>
</dbReference>
<accession>A0A2S4VQS8</accession>
<feature type="region of interest" description="Disordered" evidence="1">
    <location>
        <begin position="1980"/>
        <end position="2010"/>
    </location>
</feature>
<dbReference type="InterPro" id="IPR054476">
    <property type="entry name" value="Ltn1_N"/>
</dbReference>
<dbReference type="InterPro" id="IPR054478">
    <property type="entry name" value="LTN1_UBC"/>
</dbReference>
<dbReference type="EMBL" id="PKSL01000035">
    <property type="protein sequence ID" value="POW11902.1"/>
    <property type="molecule type" value="Genomic_DNA"/>
</dbReference>
<feature type="domain" description="E3 ubiquitin-protein ligase listerin HEAT repeat region" evidence="3">
    <location>
        <begin position="1300"/>
        <end position="1497"/>
    </location>
</feature>
<dbReference type="Pfam" id="PF22999">
    <property type="entry name" value="LTN1_E3_ligase_6th"/>
    <property type="match status" value="1"/>
</dbReference>
<dbReference type="VEuPathDB" id="FungiDB:PSHT_02960"/>
<evidence type="ECO:0000313" key="6">
    <source>
        <dbReference type="Proteomes" id="UP000239156"/>
    </source>
</evidence>
<dbReference type="Pfam" id="PF23009">
    <property type="entry name" value="UBC_like"/>
    <property type="match status" value="1"/>
</dbReference>
<proteinExistence type="predicted"/>